<evidence type="ECO:0000313" key="4">
    <source>
        <dbReference type="Proteomes" id="UP001596435"/>
    </source>
</evidence>
<reference evidence="4" key="1">
    <citation type="journal article" date="2019" name="Int. J. Syst. Evol. Microbiol.">
        <title>The Global Catalogue of Microorganisms (GCM) 10K type strain sequencing project: providing services to taxonomists for standard genome sequencing and annotation.</title>
        <authorList>
            <consortium name="The Broad Institute Genomics Platform"/>
            <consortium name="The Broad Institute Genome Sequencing Center for Infectious Disease"/>
            <person name="Wu L."/>
            <person name="Ma J."/>
        </authorList>
    </citation>
    <scope>NUCLEOTIDE SEQUENCE [LARGE SCALE GENOMIC DNA]</scope>
    <source>
        <strain evidence="4">CGMCC 1.12859</strain>
    </source>
</reference>
<dbReference type="InterPro" id="IPR045134">
    <property type="entry name" value="UHRF1/2-like"/>
</dbReference>
<evidence type="ECO:0000256" key="1">
    <source>
        <dbReference type="SAM" id="MobiDB-lite"/>
    </source>
</evidence>
<dbReference type="InterPro" id="IPR015947">
    <property type="entry name" value="PUA-like_sf"/>
</dbReference>
<dbReference type="PROSITE" id="PS51015">
    <property type="entry name" value="YDG"/>
    <property type="match status" value="1"/>
</dbReference>
<dbReference type="EMBL" id="JBHTAJ010000012">
    <property type="protein sequence ID" value="MFC7179622.1"/>
    <property type="molecule type" value="Genomic_DNA"/>
</dbReference>
<dbReference type="Proteomes" id="UP001596435">
    <property type="component" value="Unassembled WGS sequence"/>
</dbReference>
<dbReference type="SMART" id="SM00466">
    <property type="entry name" value="SRA"/>
    <property type="match status" value="1"/>
</dbReference>
<feature type="region of interest" description="Disordered" evidence="1">
    <location>
        <begin position="69"/>
        <end position="89"/>
    </location>
</feature>
<dbReference type="PANTHER" id="PTHR14140:SF27">
    <property type="entry name" value="OS04G0289800 PROTEIN"/>
    <property type="match status" value="1"/>
</dbReference>
<dbReference type="Pfam" id="PF13391">
    <property type="entry name" value="HNH_2"/>
    <property type="match status" value="1"/>
</dbReference>
<dbReference type="RefSeq" id="WP_345706448.1">
    <property type="nucleotide sequence ID" value="NZ_BAABKV010000001.1"/>
</dbReference>
<name>A0ABW2FU15_9ACTN</name>
<dbReference type="Pfam" id="PF02182">
    <property type="entry name" value="SAD_SRA"/>
    <property type="match status" value="1"/>
</dbReference>
<feature type="domain" description="YDG" evidence="2">
    <location>
        <begin position="6"/>
        <end position="147"/>
    </location>
</feature>
<accession>A0ABW2FU15</accession>
<protein>
    <submittedName>
        <fullName evidence="3">YDG/SRA domain-containing protein</fullName>
    </submittedName>
</protein>
<dbReference type="CDD" id="cd00085">
    <property type="entry name" value="HNHc"/>
    <property type="match status" value="1"/>
</dbReference>
<dbReference type="PANTHER" id="PTHR14140">
    <property type="entry name" value="E3 UBIQUITIN-PROTEIN LIGASE UHRF-RELATED"/>
    <property type="match status" value="1"/>
</dbReference>
<proteinExistence type="predicted"/>
<dbReference type="Gene3D" id="2.30.280.10">
    <property type="entry name" value="SRA-YDG"/>
    <property type="match status" value="1"/>
</dbReference>
<gene>
    <name evidence="3" type="ORF">ACFQMG_08595</name>
</gene>
<dbReference type="InterPro" id="IPR003615">
    <property type="entry name" value="HNH_nuc"/>
</dbReference>
<keyword evidence="4" id="KW-1185">Reference proteome</keyword>
<dbReference type="Gene3D" id="1.10.30.50">
    <property type="match status" value="1"/>
</dbReference>
<dbReference type="SUPFAM" id="SSF88697">
    <property type="entry name" value="PUA domain-like"/>
    <property type="match status" value="1"/>
</dbReference>
<dbReference type="InterPro" id="IPR036987">
    <property type="entry name" value="SRA-YDG_sf"/>
</dbReference>
<organism evidence="3 4">
    <name type="scientific">Kitasatospora paranensis</name>
    <dbReference type="NCBI Taxonomy" id="258053"/>
    <lineage>
        <taxon>Bacteria</taxon>
        <taxon>Bacillati</taxon>
        <taxon>Actinomycetota</taxon>
        <taxon>Actinomycetes</taxon>
        <taxon>Kitasatosporales</taxon>
        <taxon>Streptomycetaceae</taxon>
        <taxon>Kitasatospora</taxon>
    </lineage>
</organism>
<dbReference type="InterPro" id="IPR003105">
    <property type="entry name" value="SRA_YDG"/>
</dbReference>
<evidence type="ECO:0000313" key="3">
    <source>
        <dbReference type="EMBL" id="MFC7179622.1"/>
    </source>
</evidence>
<evidence type="ECO:0000259" key="2">
    <source>
        <dbReference type="PROSITE" id="PS51015"/>
    </source>
</evidence>
<comment type="caution">
    <text evidence="3">The sequence shown here is derived from an EMBL/GenBank/DDBJ whole genome shotgun (WGS) entry which is preliminary data.</text>
</comment>
<sequence length="293" mass="32366">MAKVFGHIEGHPVGSQYQWRRELSAAGVHAPLMGGIHGNSREGADSIVVSGGYPDDEDHGDVIIYTGHGGQQGGRQVRDQDITDPGNAGLVRSELEGNVIRVVRGSGGDREHSPATGFRYDGLYRVESHHSKVGTDGYRIWQFRLVAAEPTDSPADHVAFHGSGEVAPVPRIPVTVQRAVRKTQVTQWVKELHQDQCQLCGLTLEVPGGSRYSEGAHIQAVGHPHRGPDVADNVLCLCPSCHVLFDYGARYLTDDLRVMDGLTHQEIGRLRTHRRHRIDVRYVRQHRGRWVAE</sequence>